<dbReference type="Proteomes" id="UP000295367">
    <property type="component" value="Unassembled WGS sequence"/>
</dbReference>
<dbReference type="OrthoDB" id="8905813at2"/>
<evidence type="ECO:0000313" key="2">
    <source>
        <dbReference type="Proteomes" id="UP000295367"/>
    </source>
</evidence>
<name>A0A4R3XTA4_9PROT</name>
<dbReference type="EMBL" id="SMCO01000024">
    <property type="protein sequence ID" value="TCV81288.1"/>
    <property type="molecule type" value="Genomic_DNA"/>
</dbReference>
<comment type="caution">
    <text evidence="1">The sequence shown here is derived from an EMBL/GenBank/DDBJ whole genome shotgun (WGS) entry which is preliminary data.</text>
</comment>
<dbReference type="RefSeq" id="WP_124946684.1">
    <property type="nucleotide sequence ID" value="NZ_BHVT01000038.1"/>
</dbReference>
<gene>
    <name evidence="1" type="ORF">EDC63_12437</name>
</gene>
<protein>
    <submittedName>
        <fullName evidence="1">Uncharacterized protein</fullName>
    </submittedName>
</protein>
<dbReference type="AlphaFoldDB" id="A0A4R3XTA4"/>
<accession>A0A4R3XTA4</accession>
<keyword evidence="2" id="KW-1185">Reference proteome</keyword>
<evidence type="ECO:0000313" key="1">
    <source>
        <dbReference type="EMBL" id="TCV81288.1"/>
    </source>
</evidence>
<reference evidence="1 2" key="1">
    <citation type="submission" date="2019-03" db="EMBL/GenBank/DDBJ databases">
        <title>Genomic Encyclopedia of Type Strains, Phase IV (KMG-IV): sequencing the most valuable type-strain genomes for metagenomic binning, comparative biology and taxonomic classification.</title>
        <authorList>
            <person name="Goeker M."/>
        </authorList>
    </citation>
    <scope>NUCLEOTIDE SEQUENCE [LARGE SCALE GENOMIC DNA]</scope>
    <source>
        <strain evidence="1 2">DSM 100309</strain>
    </source>
</reference>
<proteinExistence type="predicted"/>
<sequence>MLTPSPQYGLRQVLIHVTIGDYFPPSTDSAPEISLLRAANRSMLRKKNGTTDVFLFVLVGHYDTDMAREVISGYGFTNFSVITMESDQLDEQLSISYGGNVSAEVGDCVSSWLNREHPGALALFSREYQSAPFWWTGIEHDDGVLERPFNTDDFASELPATHRTRAATWLIVLGNVAKLHTVQATSPDVLGSDRAASWAATLCEWLHGFNAASGNGYNDFDADSVSEKLGMSDFYLGFEFARLCTDDLETLCDEHDLDLDKIGWLAVAAITANLRDELRSMLSDFFDGDSGLLWVLYSSIWPRFAKPMVDYSQELLQTDDYNRLAELDAPWRFVSEGWCDEADV</sequence>
<organism evidence="1 2">
    <name type="scientific">Sulfurirhabdus autotrophica</name>
    <dbReference type="NCBI Taxonomy" id="1706046"/>
    <lineage>
        <taxon>Bacteria</taxon>
        <taxon>Pseudomonadati</taxon>
        <taxon>Pseudomonadota</taxon>
        <taxon>Betaproteobacteria</taxon>
        <taxon>Nitrosomonadales</taxon>
        <taxon>Sulfuricellaceae</taxon>
        <taxon>Sulfurirhabdus</taxon>
    </lineage>
</organism>